<feature type="compositionally biased region" description="Low complexity" evidence="1">
    <location>
        <begin position="92"/>
        <end position="105"/>
    </location>
</feature>
<dbReference type="AlphaFoldDB" id="A0A1H6C4G6"/>
<keyword evidence="2" id="KW-0472">Membrane</keyword>
<feature type="transmembrane region" description="Helical" evidence="2">
    <location>
        <begin position="34"/>
        <end position="55"/>
    </location>
</feature>
<sequence>MDRKRGKRPWLAALLGTLATGLGHFYLRRWRRGLAWFAAAVVASFLFVPPEAAQALLSGTGSDPMDLAPVFAVGIASIADAYVLARRRQQQARSGAATGTADTGANQDGNGKETVIGATPTVGPDGPSLSSDPETCPDCGKELDPDLDFCPWCTTRLDADGRGDE</sequence>
<dbReference type="EMBL" id="FNVN01000006">
    <property type="protein sequence ID" value="SEG67854.1"/>
    <property type="molecule type" value="Genomic_DNA"/>
</dbReference>
<name>A0A1H6C4G6_9EURY</name>
<reference evidence="5 6" key="1">
    <citation type="submission" date="2016-10" db="EMBL/GenBank/DDBJ databases">
        <authorList>
            <person name="de Groot N.N."/>
        </authorList>
    </citation>
    <scope>NUCLEOTIDE SEQUENCE [LARGE SCALE GENOMIC DNA]</scope>
    <source>
        <strain evidence="5 6">CGMCC 1.10331</strain>
    </source>
</reference>
<evidence type="ECO:0000313" key="7">
    <source>
        <dbReference type="Proteomes" id="UP000296733"/>
    </source>
</evidence>
<keyword evidence="6" id="KW-1185">Reference proteome</keyword>
<protein>
    <submittedName>
        <fullName evidence="4">Zinc ribbon domain-containing protein</fullName>
    </submittedName>
</protein>
<evidence type="ECO:0000256" key="1">
    <source>
        <dbReference type="SAM" id="MobiDB-lite"/>
    </source>
</evidence>
<dbReference type="EMBL" id="CP031311">
    <property type="protein sequence ID" value="QCC48618.1"/>
    <property type="molecule type" value="Genomic_DNA"/>
</dbReference>
<dbReference type="RefSeq" id="WP_103992855.1">
    <property type="nucleotide sequence ID" value="NZ_CP031311.1"/>
</dbReference>
<dbReference type="OrthoDB" id="204947at2157"/>
<proteinExistence type="predicted"/>
<dbReference type="Proteomes" id="UP000296733">
    <property type="component" value="Chromosome"/>
</dbReference>
<feature type="transmembrane region" description="Helical" evidence="2">
    <location>
        <begin position="67"/>
        <end position="85"/>
    </location>
</feature>
<evidence type="ECO:0000259" key="3">
    <source>
        <dbReference type="Pfam" id="PF24460"/>
    </source>
</evidence>
<dbReference type="KEGG" id="hlm:DV707_13650"/>
<organism evidence="5 6">
    <name type="scientific">Halobellus limi</name>
    <dbReference type="NCBI Taxonomy" id="699433"/>
    <lineage>
        <taxon>Archaea</taxon>
        <taxon>Methanobacteriati</taxon>
        <taxon>Methanobacteriota</taxon>
        <taxon>Stenosarchaea group</taxon>
        <taxon>Halobacteria</taxon>
        <taxon>Halobacteriales</taxon>
        <taxon>Haloferacaceae</taxon>
        <taxon>Halobellus</taxon>
    </lineage>
</organism>
<gene>
    <name evidence="4" type="ORF">DV707_13650</name>
    <name evidence="5" type="ORF">SAMN04488133_3220</name>
</gene>
<evidence type="ECO:0000313" key="5">
    <source>
        <dbReference type="EMBL" id="SEG67854.1"/>
    </source>
</evidence>
<reference evidence="4 7" key="2">
    <citation type="journal article" date="2019" name="Nat. Commun.">
        <title>A new type of DNA phosphorothioation-based antiviral system in archaea.</title>
        <authorList>
            <person name="Xiong L."/>
            <person name="Liu S."/>
            <person name="Chen S."/>
            <person name="Xiao Y."/>
            <person name="Zhu B."/>
            <person name="Gao Y."/>
            <person name="Zhang Y."/>
            <person name="Chen B."/>
            <person name="Luo J."/>
            <person name="Deng Z."/>
            <person name="Chen X."/>
            <person name="Wang L."/>
            <person name="Chen S."/>
        </authorList>
    </citation>
    <scope>NUCLEOTIDE SEQUENCE [LARGE SCALE GENOMIC DNA]</scope>
    <source>
        <strain evidence="4 7">CGMCC 1.10331</strain>
    </source>
</reference>
<evidence type="ECO:0000313" key="4">
    <source>
        <dbReference type="EMBL" id="QCC48618.1"/>
    </source>
</evidence>
<keyword evidence="2" id="KW-0812">Transmembrane</keyword>
<dbReference type="GeneID" id="39859159"/>
<dbReference type="InterPro" id="IPR055997">
    <property type="entry name" value="DUF7575"/>
</dbReference>
<evidence type="ECO:0000313" key="6">
    <source>
        <dbReference type="Proteomes" id="UP000236740"/>
    </source>
</evidence>
<feature type="domain" description="DUF7575" evidence="3">
    <location>
        <begin position="132"/>
        <end position="158"/>
    </location>
</feature>
<accession>A0A1H6C4G6</accession>
<keyword evidence="2" id="KW-1133">Transmembrane helix</keyword>
<dbReference type="Proteomes" id="UP000236740">
    <property type="component" value="Unassembled WGS sequence"/>
</dbReference>
<feature type="region of interest" description="Disordered" evidence="1">
    <location>
        <begin position="92"/>
        <end position="140"/>
    </location>
</feature>
<evidence type="ECO:0000256" key="2">
    <source>
        <dbReference type="SAM" id="Phobius"/>
    </source>
</evidence>
<dbReference type="Pfam" id="PF24460">
    <property type="entry name" value="DUF7575"/>
    <property type="match status" value="1"/>
</dbReference>